<dbReference type="Proteomes" id="UP000198688">
    <property type="component" value="Chromosome I"/>
</dbReference>
<organism evidence="3 4">
    <name type="scientific">Actinoplanes derwentensis</name>
    <dbReference type="NCBI Taxonomy" id="113562"/>
    <lineage>
        <taxon>Bacteria</taxon>
        <taxon>Bacillati</taxon>
        <taxon>Actinomycetota</taxon>
        <taxon>Actinomycetes</taxon>
        <taxon>Micromonosporales</taxon>
        <taxon>Micromonosporaceae</taxon>
        <taxon>Actinoplanes</taxon>
    </lineage>
</organism>
<dbReference type="STRING" id="113562.SAMN04489716_6059"/>
<gene>
    <name evidence="3" type="ORF">SAMN04489716_6059</name>
</gene>
<feature type="compositionally biased region" description="Basic and acidic residues" evidence="1">
    <location>
        <begin position="459"/>
        <end position="476"/>
    </location>
</feature>
<evidence type="ECO:0000256" key="1">
    <source>
        <dbReference type="SAM" id="MobiDB-lite"/>
    </source>
</evidence>
<dbReference type="SUPFAM" id="SSF63411">
    <property type="entry name" value="LuxS/MPP-like metallohydrolase"/>
    <property type="match status" value="2"/>
</dbReference>
<keyword evidence="2" id="KW-0812">Transmembrane</keyword>
<dbReference type="InterPro" id="IPR011249">
    <property type="entry name" value="Metalloenz_LuxS/M16"/>
</dbReference>
<keyword evidence="3" id="KW-0378">Hydrolase</keyword>
<keyword evidence="4" id="KW-1185">Reference proteome</keyword>
<protein>
    <submittedName>
        <fullName evidence="3">Zinc protease</fullName>
    </submittedName>
</protein>
<dbReference type="Gene3D" id="3.30.830.10">
    <property type="entry name" value="Metalloenzyme, LuxS/M16 peptidase-like"/>
    <property type="match status" value="2"/>
</dbReference>
<sequence>MITRLEVDGVPALLAPADGPMHAGLVFRVGTADETLPVRGITRLIEHLVTDGPGSTGPEHTYFHTRGTPTEIADFLSGVCAALRNPPADRIAAVRERMSTVRDRDPMPMWRYGARSHGVASYPEWALPGLTTDQIQDWITRWFTRANAALWVAGDEMPGELRLDLPDGTRQPVPTAVTVLPATPAWFTGPDGTAGWDTVVRRDAGAAVFATVLERRLQHELCDRAGAAEKTRTEYEPRADGTARILALADAVTGRQDAALGGLVDVLAALRAGRIDSDEVGTVVKHTSEGLRDAECRGARLPGQAFNLLAGRAVQTLDEALAEVRAVTAEDVAGVASAAYDAGLLMTPGTGGADWAGYAPAPTMSETVLDGRTHRGRGDRNLRLISGAQGISVVEGDVVGTVRYDACAAVLAWPDGARQLIGEDAVMARVEPTLYRDAEQVVHDVDQWIPARLRIDMPPRDRDRIPQPRPAAAREEEPVEGGRPLVTLLLAGMATLFVVAGGLGVLTMMLTQGPADDSGVLADLGEYGLVASASILFGTFAGRIAVDAAVELRRQQASRNPARPD</sequence>
<name>A0A1H2CLP1_9ACTN</name>
<dbReference type="GO" id="GO:0008233">
    <property type="term" value="F:peptidase activity"/>
    <property type="evidence" value="ECO:0007669"/>
    <property type="project" value="UniProtKB-KW"/>
</dbReference>
<proteinExistence type="predicted"/>
<keyword evidence="2" id="KW-0472">Membrane</keyword>
<evidence type="ECO:0000313" key="3">
    <source>
        <dbReference type="EMBL" id="SDT70976.1"/>
    </source>
</evidence>
<dbReference type="GO" id="GO:0006508">
    <property type="term" value="P:proteolysis"/>
    <property type="evidence" value="ECO:0007669"/>
    <property type="project" value="UniProtKB-KW"/>
</dbReference>
<evidence type="ECO:0000256" key="2">
    <source>
        <dbReference type="SAM" id="Phobius"/>
    </source>
</evidence>
<keyword evidence="3" id="KW-0645">Protease</keyword>
<reference evidence="3 4" key="1">
    <citation type="submission" date="2016-10" db="EMBL/GenBank/DDBJ databases">
        <authorList>
            <person name="de Groot N.N."/>
        </authorList>
    </citation>
    <scope>NUCLEOTIDE SEQUENCE [LARGE SCALE GENOMIC DNA]</scope>
    <source>
        <strain evidence="3 4">DSM 43941</strain>
    </source>
</reference>
<accession>A0A1H2CLP1</accession>
<feature type="region of interest" description="Disordered" evidence="1">
    <location>
        <begin position="459"/>
        <end position="478"/>
    </location>
</feature>
<dbReference type="GO" id="GO:0046872">
    <property type="term" value="F:metal ion binding"/>
    <property type="evidence" value="ECO:0007669"/>
    <property type="project" value="InterPro"/>
</dbReference>
<evidence type="ECO:0000313" key="4">
    <source>
        <dbReference type="Proteomes" id="UP000198688"/>
    </source>
</evidence>
<dbReference type="AlphaFoldDB" id="A0A1H2CLP1"/>
<feature type="transmembrane region" description="Helical" evidence="2">
    <location>
        <begin position="485"/>
        <end position="507"/>
    </location>
</feature>
<keyword evidence="2" id="KW-1133">Transmembrane helix</keyword>
<dbReference type="RefSeq" id="WP_197686000.1">
    <property type="nucleotide sequence ID" value="NZ_BOMJ01000006.1"/>
</dbReference>
<dbReference type="EMBL" id="LT629758">
    <property type="protein sequence ID" value="SDT70976.1"/>
    <property type="molecule type" value="Genomic_DNA"/>
</dbReference>